<feature type="compositionally biased region" description="Basic and acidic residues" evidence="8">
    <location>
        <begin position="295"/>
        <end position="306"/>
    </location>
</feature>
<accession>A0A8D2IC93</accession>
<dbReference type="GeneTree" id="ENSGT01060000248700"/>
<dbReference type="GO" id="GO:0006397">
    <property type="term" value="P:mRNA processing"/>
    <property type="evidence" value="ECO:0007669"/>
    <property type="project" value="UniProtKB-KW"/>
</dbReference>
<evidence type="ECO:0000259" key="10">
    <source>
        <dbReference type="Pfam" id="PF05182"/>
    </source>
</evidence>
<protein>
    <recommendedName>
        <fullName evidence="3">Pre-mRNA 3'-end-processing factor FIP1</fullName>
    </recommendedName>
    <alternativeName>
        <fullName evidence="7">FIP1-like 1 protein</fullName>
    </alternativeName>
</protein>
<evidence type="ECO:0000256" key="6">
    <source>
        <dbReference type="ARBA" id="ARBA00023242"/>
    </source>
</evidence>
<keyword evidence="12" id="KW-1185">Reference proteome</keyword>
<keyword evidence="4" id="KW-0597">Phosphoprotein</keyword>
<evidence type="ECO:0000256" key="8">
    <source>
        <dbReference type="SAM" id="MobiDB-lite"/>
    </source>
</evidence>
<feature type="region of interest" description="Disordered" evidence="8">
    <location>
        <begin position="486"/>
        <end position="522"/>
    </location>
</feature>
<keyword evidence="6" id="KW-0539">Nucleus</keyword>
<keyword evidence="9" id="KW-0812">Transmembrane</keyword>
<dbReference type="GO" id="GO:0005847">
    <property type="term" value="C:mRNA cleavage and polyadenylation specificity factor complex"/>
    <property type="evidence" value="ECO:0007669"/>
    <property type="project" value="TreeGrafter"/>
</dbReference>
<evidence type="ECO:0000256" key="3">
    <source>
        <dbReference type="ARBA" id="ARBA00017456"/>
    </source>
</evidence>
<dbReference type="Ensembl" id="ENSUPAT00010029586.1">
    <property type="protein sequence ID" value="ENSUPAP00010025998.1"/>
    <property type="gene ID" value="ENSUPAG00010020429.1"/>
</dbReference>
<feature type="compositionally biased region" description="Acidic residues" evidence="8">
    <location>
        <begin position="81"/>
        <end position="95"/>
    </location>
</feature>
<feature type="compositionally biased region" description="Polar residues" evidence="8">
    <location>
        <begin position="486"/>
        <end position="501"/>
    </location>
</feature>
<keyword evidence="9" id="KW-0472">Membrane</keyword>
<sequence length="585" mass="64245">MSAGEVERLVSELSGGTGGDEEEEWLYGGPWDVHVHSDLAKDLDENEVERPEEENASANPPSGIEDETAENGVPKPKVTETEDDSDSDSDDDEDDVHVTIGDIKTGAPQYGSYGTAPVNLNIKTGGRVYGTTGTKVKGVDLDAPGSINGVPLLEVDLDSFEDKPWRKPGADLSDYFNYGFNEDTWKAYCEKQKRIRMGLEVIPVTSTTNKITAEDCTMEVTPGAEMQDGRFSLFKVQQGRTGNSEKETALPSTKAEFTSPPSLFKTGLPPSRNSTSSQSQTSTASRKANSSVGKWQDRYGRAESPDLRRLPGAIDVIGQTITISRVEGRRRANENSNIQVLSERSATEVDNNFSKPPPFFPPGAPPTHLPPPPFLPPPPTVSTAPPLIPPPVDIPLVMIAVLHVHFHMAMLPFPILLVLLLHGLVLWTPPSNGTIMQEEKKTEIEKETETESEIVIGTENENAPERERGSVITVLLQVFSTVMKNDTDTGNMQKEATSVTEQVERKKNDTEKDDTERKRKPDTSHLAVIVDVATKVKKETVTGDISTKSLKEAKKEKKLAVSLPPNRRALKLHLRSRHTFRLLCI</sequence>
<gene>
    <name evidence="11" type="primary">Fip1l1</name>
</gene>
<evidence type="ECO:0000313" key="11">
    <source>
        <dbReference type="Ensembl" id="ENSUPAP00010025998.1"/>
    </source>
</evidence>
<dbReference type="AlphaFoldDB" id="A0A8D2IC93"/>
<reference evidence="11" key="2">
    <citation type="submission" date="2025-09" db="UniProtKB">
        <authorList>
            <consortium name="Ensembl"/>
        </authorList>
    </citation>
    <scope>IDENTIFICATION</scope>
</reference>
<evidence type="ECO:0000256" key="9">
    <source>
        <dbReference type="SAM" id="Phobius"/>
    </source>
</evidence>
<keyword evidence="9" id="KW-1133">Transmembrane helix</keyword>
<feature type="domain" description="Pre-mRNA polyadenylation factor Fip1" evidence="10">
    <location>
        <begin position="154"/>
        <end position="196"/>
    </location>
</feature>
<dbReference type="InterPro" id="IPR051187">
    <property type="entry name" value="Pre-mRNA_3'-end_processing_reg"/>
</dbReference>
<name>A0A8D2IC93_UROPR</name>
<evidence type="ECO:0000256" key="4">
    <source>
        <dbReference type="ARBA" id="ARBA00022553"/>
    </source>
</evidence>
<feature type="region of interest" description="Disordered" evidence="8">
    <location>
        <begin position="236"/>
        <end position="306"/>
    </location>
</feature>
<keyword evidence="5" id="KW-0507">mRNA processing</keyword>
<reference evidence="11" key="1">
    <citation type="submission" date="2025-08" db="UniProtKB">
        <authorList>
            <consortium name="Ensembl"/>
        </authorList>
    </citation>
    <scope>IDENTIFICATION</scope>
</reference>
<comment type="subcellular location">
    <subcellularLocation>
        <location evidence="1">Nucleus</location>
    </subcellularLocation>
</comment>
<feature type="region of interest" description="Disordered" evidence="8">
    <location>
        <begin position="1"/>
        <end position="96"/>
    </location>
</feature>
<organism evidence="11 12">
    <name type="scientific">Urocitellus parryii</name>
    <name type="common">Arctic ground squirrel</name>
    <name type="synonym">Spermophilus parryii</name>
    <dbReference type="NCBI Taxonomy" id="9999"/>
    <lineage>
        <taxon>Eukaryota</taxon>
        <taxon>Metazoa</taxon>
        <taxon>Chordata</taxon>
        <taxon>Craniata</taxon>
        <taxon>Vertebrata</taxon>
        <taxon>Euteleostomi</taxon>
        <taxon>Mammalia</taxon>
        <taxon>Eutheria</taxon>
        <taxon>Euarchontoglires</taxon>
        <taxon>Glires</taxon>
        <taxon>Rodentia</taxon>
        <taxon>Sciuromorpha</taxon>
        <taxon>Sciuridae</taxon>
        <taxon>Xerinae</taxon>
        <taxon>Marmotini</taxon>
        <taxon>Urocitellus</taxon>
    </lineage>
</organism>
<feature type="compositionally biased region" description="Basic and acidic residues" evidence="8">
    <location>
        <begin position="33"/>
        <end position="43"/>
    </location>
</feature>
<proteinExistence type="inferred from homology"/>
<feature type="compositionally biased region" description="Basic and acidic residues" evidence="8">
    <location>
        <begin position="502"/>
        <end position="522"/>
    </location>
</feature>
<evidence type="ECO:0000256" key="5">
    <source>
        <dbReference type="ARBA" id="ARBA00022664"/>
    </source>
</evidence>
<dbReference type="Pfam" id="PF05182">
    <property type="entry name" value="Fip1"/>
    <property type="match status" value="1"/>
</dbReference>
<evidence type="ECO:0000313" key="12">
    <source>
        <dbReference type="Proteomes" id="UP000694417"/>
    </source>
</evidence>
<feature type="compositionally biased region" description="Low complexity" evidence="8">
    <location>
        <begin position="274"/>
        <end position="285"/>
    </location>
</feature>
<feature type="compositionally biased region" description="Acidic residues" evidence="8">
    <location>
        <begin position="44"/>
        <end position="55"/>
    </location>
</feature>
<evidence type="ECO:0000256" key="7">
    <source>
        <dbReference type="ARBA" id="ARBA00031816"/>
    </source>
</evidence>
<evidence type="ECO:0000256" key="2">
    <source>
        <dbReference type="ARBA" id="ARBA00007459"/>
    </source>
</evidence>
<evidence type="ECO:0000256" key="1">
    <source>
        <dbReference type="ARBA" id="ARBA00004123"/>
    </source>
</evidence>
<dbReference type="InterPro" id="IPR007854">
    <property type="entry name" value="Fip1_dom"/>
</dbReference>
<dbReference type="PANTHER" id="PTHR13484:SF9">
    <property type="entry name" value="PRE-MRNA 3'-END-PROCESSING FACTOR FIP1"/>
    <property type="match status" value="1"/>
</dbReference>
<comment type="similarity">
    <text evidence="2">Belongs to the FIP1 family.</text>
</comment>
<dbReference type="Proteomes" id="UP000694417">
    <property type="component" value="Unplaced"/>
</dbReference>
<dbReference type="PANTHER" id="PTHR13484">
    <property type="entry name" value="FIP1-LIKE 1 PROTEIN"/>
    <property type="match status" value="1"/>
</dbReference>
<feature type="transmembrane region" description="Helical" evidence="9">
    <location>
        <begin position="406"/>
        <end position="427"/>
    </location>
</feature>
<feature type="compositionally biased region" description="Basic and acidic residues" evidence="8">
    <location>
        <begin position="1"/>
        <end position="10"/>
    </location>
</feature>